<dbReference type="InterPro" id="IPR003439">
    <property type="entry name" value="ABC_transporter-like_ATP-bd"/>
</dbReference>
<reference evidence="6" key="1">
    <citation type="journal article" date="2021" name="PeerJ">
        <title>Extensive microbial diversity within the chicken gut microbiome revealed by metagenomics and culture.</title>
        <authorList>
            <person name="Gilroy R."/>
            <person name="Ravi A."/>
            <person name="Getino M."/>
            <person name="Pursley I."/>
            <person name="Horton D.L."/>
            <person name="Alikhan N.F."/>
            <person name="Baker D."/>
            <person name="Gharbi K."/>
            <person name="Hall N."/>
            <person name="Watson M."/>
            <person name="Adriaenssens E.M."/>
            <person name="Foster-Nyarko E."/>
            <person name="Jarju S."/>
            <person name="Secka A."/>
            <person name="Antonio M."/>
            <person name="Oren A."/>
            <person name="Chaudhuri R.R."/>
            <person name="La Ragione R."/>
            <person name="Hildebrand F."/>
            <person name="Pallen M.J."/>
        </authorList>
    </citation>
    <scope>NUCLEOTIDE SEQUENCE</scope>
    <source>
        <strain evidence="6">CHK186-16707</strain>
    </source>
</reference>
<dbReference type="InterPro" id="IPR003593">
    <property type="entry name" value="AAA+_ATPase"/>
</dbReference>
<dbReference type="GO" id="GO:0005315">
    <property type="term" value="F:phosphate transmembrane transporter activity"/>
    <property type="evidence" value="ECO:0007669"/>
    <property type="project" value="InterPro"/>
</dbReference>
<evidence type="ECO:0000256" key="3">
    <source>
        <dbReference type="ARBA" id="ARBA00022741"/>
    </source>
</evidence>
<comment type="caution">
    <text evidence="6">The sequence shown here is derived from an EMBL/GenBank/DDBJ whole genome shotgun (WGS) entry which is preliminary data.</text>
</comment>
<dbReference type="InterPro" id="IPR027417">
    <property type="entry name" value="P-loop_NTPase"/>
</dbReference>
<evidence type="ECO:0000256" key="1">
    <source>
        <dbReference type="ARBA" id="ARBA00022448"/>
    </source>
</evidence>
<dbReference type="Proteomes" id="UP000824225">
    <property type="component" value="Unassembled WGS sequence"/>
</dbReference>
<accession>A0A9D2HCX6</accession>
<sequence>MEGDETAVRLREVSVSFAGRVAVDAVSLDLPRRGVSVFIGRSGSGKTTLLRALNRLNEEFPGSATTGRVELDLGQGLESVYPEPGRPARPLPELRRRVGMVFQSPNVFPTSIYRNLDLPLSLAAACSRRERKERVEAALRDAGLWDEVRQRLDMPAERLSGGQQQRLCLARALVLEPDILLVDEPTAALDVHAAAGVEALLVRLAERLPVVMVSHSLAQTRRLGHTVLVMNQGRVTHCLDAAHIGGEAELSALLGGAAAE</sequence>
<dbReference type="GO" id="GO:0035435">
    <property type="term" value="P:phosphate ion transmembrane transport"/>
    <property type="evidence" value="ECO:0007669"/>
    <property type="project" value="InterPro"/>
</dbReference>
<dbReference type="SMART" id="SM00382">
    <property type="entry name" value="AAA"/>
    <property type="match status" value="1"/>
</dbReference>
<keyword evidence="1" id="KW-0813">Transport</keyword>
<dbReference type="EMBL" id="DXAN01000005">
    <property type="protein sequence ID" value="HJA08127.1"/>
    <property type="molecule type" value="Genomic_DNA"/>
</dbReference>
<evidence type="ECO:0000313" key="7">
    <source>
        <dbReference type="Proteomes" id="UP000824225"/>
    </source>
</evidence>
<dbReference type="InterPro" id="IPR017871">
    <property type="entry name" value="ABC_transporter-like_CS"/>
</dbReference>
<dbReference type="CDD" id="cd03260">
    <property type="entry name" value="ABC_PstB_phosphate_transporter"/>
    <property type="match status" value="1"/>
</dbReference>
<evidence type="ECO:0000256" key="4">
    <source>
        <dbReference type="ARBA" id="ARBA00022840"/>
    </source>
</evidence>
<name>A0A9D2HCX6_9BACT</name>
<dbReference type="GO" id="GO:0016020">
    <property type="term" value="C:membrane"/>
    <property type="evidence" value="ECO:0007669"/>
    <property type="project" value="InterPro"/>
</dbReference>
<dbReference type="PANTHER" id="PTHR43423:SF1">
    <property type="entry name" value="ABC TRANSPORTER I FAMILY MEMBER 17"/>
    <property type="match status" value="1"/>
</dbReference>
<dbReference type="PROSITE" id="PS50893">
    <property type="entry name" value="ABC_TRANSPORTER_2"/>
    <property type="match status" value="1"/>
</dbReference>
<feature type="domain" description="ABC transporter" evidence="5">
    <location>
        <begin position="8"/>
        <end position="257"/>
    </location>
</feature>
<dbReference type="PANTHER" id="PTHR43423">
    <property type="entry name" value="ABC TRANSPORTER I FAMILY MEMBER 17"/>
    <property type="match status" value="1"/>
</dbReference>
<dbReference type="AlphaFoldDB" id="A0A9D2HCX6"/>
<keyword evidence="4 6" id="KW-0067">ATP-binding</keyword>
<proteinExistence type="predicted"/>
<keyword evidence="3" id="KW-0547">Nucleotide-binding</keyword>
<gene>
    <name evidence="6" type="ORF">H9962_02880</name>
</gene>
<dbReference type="Pfam" id="PF00005">
    <property type="entry name" value="ABC_tran"/>
    <property type="match status" value="1"/>
</dbReference>
<organism evidence="6 7">
    <name type="scientific">Candidatus Mailhella merdigallinarum</name>
    <dbReference type="NCBI Taxonomy" id="2838658"/>
    <lineage>
        <taxon>Bacteria</taxon>
        <taxon>Pseudomonadati</taxon>
        <taxon>Thermodesulfobacteriota</taxon>
        <taxon>Desulfovibrionia</taxon>
        <taxon>Desulfovibrionales</taxon>
        <taxon>Desulfovibrionaceae</taxon>
        <taxon>Mailhella</taxon>
    </lineage>
</organism>
<dbReference type="GO" id="GO:0016887">
    <property type="term" value="F:ATP hydrolysis activity"/>
    <property type="evidence" value="ECO:0007669"/>
    <property type="project" value="InterPro"/>
</dbReference>
<keyword evidence="2" id="KW-0592">Phosphate transport</keyword>
<dbReference type="Gene3D" id="3.40.50.300">
    <property type="entry name" value="P-loop containing nucleotide triphosphate hydrolases"/>
    <property type="match status" value="1"/>
</dbReference>
<dbReference type="GO" id="GO:0005524">
    <property type="term" value="F:ATP binding"/>
    <property type="evidence" value="ECO:0007669"/>
    <property type="project" value="UniProtKB-KW"/>
</dbReference>
<dbReference type="SUPFAM" id="SSF52540">
    <property type="entry name" value="P-loop containing nucleoside triphosphate hydrolases"/>
    <property type="match status" value="1"/>
</dbReference>
<reference evidence="6" key="2">
    <citation type="submission" date="2021-04" db="EMBL/GenBank/DDBJ databases">
        <authorList>
            <person name="Gilroy R."/>
        </authorList>
    </citation>
    <scope>NUCLEOTIDE SEQUENCE</scope>
    <source>
        <strain evidence="6">CHK186-16707</strain>
    </source>
</reference>
<protein>
    <submittedName>
        <fullName evidence="6">Phosphate ABC transporter ATP-binding protein</fullName>
    </submittedName>
</protein>
<evidence type="ECO:0000256" key="2">
    <source>
        <dbReference type="ARBA" id="ARBA00022592"/>
    </source>
</evidence>
<dbReference type="InterPro" id="IPR005670">
    <property type="entry name" value="PstB-like"/>
</dbReference>
<evidence type="ECO:0000313" key="6">
    <source>
        <dbReference type="EMBL" id="HJA08127.1"/>
    </source>
</evidence>
<evidence type="ECO:0000259" key="5">
    <source>
        <dbReference type="PROSITE" id="PS50893"/>
    </source>
</evidence>
<dbReference type="PROSITE" id="PS00211">
    <property type="entry name" value="ABC_TRANSPORTER_1"/>
    <property type="match status" value="1"/>
</dbReference>